<gene>
    <name evidence="2" type="ORF">TTRE_0000352901</name>
</gene>
<dbReference type="InterPro" id="IPR036508">
    <property type="entry name" value="Chitin-bd_dom_sf"/>
</dbReference>
<dbReference type="GO" id="GO:0008061">
    <property type="term" value="F:chitin binding"/>
    <property type="evidence" value="ECO:0007669"/>
    <property type="project" value="InterPro"/>
</dbReference>
<dbReference type="Proteomes" id="UP000030665">
    <property type="component" value="Unassembled WGS sequence"/>
</dbReference>
<keyword evidence="3" id="KW-1185">Reference proteome</keyword>
<accession>A0A077Z454</accession>
<protein>
    <submittedName>
        <fullName evidence="2">CBM 14 domain containing protein</fullName>
    </submittedName>
</protein>
<evidence type="ECO:0000256" key="1">
    <source>
        <dbReference type="SAM" id="MobiDB-lite"/>
    </source>
</evidence>
<organism evidence="2 3">
    <name type="scientific">Trichuris trichiura</name>
    <name type="common">Whipworm</name>
    <name type="synonym">Trichocephalus trichiurus</name>
    <dbReference type="NCBI Taxonomy" id="36087"/>
    <lineage>
        <taxon>Eukaryota</taxon>
        <taxon>Metazoa</taxon>
        <taxon>Ecdysozoa</taxon>
        <taxon>Nematoda</taxon>
        <taxon>Enoplea</taxon>
        <taxon>Dorylaimia</taxon>
        <taxon>Trichinellida</taxon>
        <taxon>Trichuridae</taxon>
        <taxon>Trichuris</taxon>
    </lineage>
</organism>
<dbReference type="SUPFAM" id="SSF57625">
    <property type="entry name" value="Invertebrate chitin-binding proteins"/>
    <property type="match status" value="1"/>
</dbReference>
<evidence type="ECO:0000313" key="3">
    <source>
        <dbReference type="Proteomes" id="UP000030665"/>
    </source>
</evidence>
<feature type="region of interest" description="Disordered" evidence="1">
    <location>
        <begin position="239"/>
        <end position="272"/>
    </location>
</feature>
<dbReference type="OrthoDB" id="5919547at2759"/>
<dbReference type="EMBL" id="HG805943">
    <property type="protein sequence ID" value="CDW55257.1"/>
    <property type="molecule type" value="Genomic_DNA"/>
</dbReference>
<reference evidence="2" key="1">
    <citation type="submission" date="2014-01" db="EMBL/GenBank/DDBJ databases">
        <authorList>
            <person name="Aslett M."/>
        </authorList>
    </citation>
    <scope>NUCLEOTIDE SEQUENCE</scope>
</reference>
<proteinExistence type="predicted"/>
<dbReference type="STRING" id="36087.A0A077Z454"/>
<sequence>MQECDVGKDSILKINATTYLLCQRTPEILSKVYGSNGIWLQWTCEKGGLFDFVSCKPLLHKIYEELKQMLHDLVFCNEARWIVGDEEQKAKYKLSCEVDKAPLISDAHNATRYYECELDNPGDKCGHWSAHTCGNGETFNSTLQQCIAGAKIRSHESRMGLMMAPPMPAYGGYLYPYDLAAYAAAYYGYPPVVGAMPVQSPALPAPVPTSVPMDALQQYYASMYPWLFPNVMGKPVVAATGSGQTQGGTGGSQTSGGASGGQTGGGILPDKSKLPGLNKLPSLGGGGGIGGLSKLPGIG</sequence>
<feature type="compositionally biased region" description="Gly residues" evidence="1">
    <location>
        <begin position="244"/>
        <end position="267"/>
    </location>
</feature>
<dbReference type="AlphaFoldDB" id="A0A077Z454"/>
<evidence type="ECO:0000313" key="2">
    <source>
        <dbReference type="EMBL" id="CDW55257.1"/>
    </source>
</evidence>
<reference evidence="2" key="2">
    <citation type="submission" date="2014-03" db="EMBL/GenBank/DDBJ databases">
        <title>The whipworm genome and dual-species transcriptomics of an intimate host-pathogen interaction.</title>
        <authorList>
            <person name="Foth B.J."/>
            <person name="Tsai I.J."/>
            <person name="Reid A.J."/>
            <person name="Bancroft A.J."/>
            <person name="Nichol S."/>
            <person name="Tracey A."/>
            <person name="Holroyd N."/>
            <person name="Cotton J.A."/>
            <person name="Stanley E.J."/>
            <person name="Zarowiecki M."/>
            <person name="Liu J.Z."/>
            <person name="Huckvale T."/>
            <person name="Cooper P.J."/>
            <person name="Grencis R.K."/>
            <person name="Berriman M."/>
        </authorList>
    </citation>
    <scope>NUCLEOTIDE SEQUENCE [LARGE SCALE GENOMIC DNA]</scope>
</reference>
<name>A0A077Z454_TRITR</name>